<dbReference type="InterPro" id="IPR008183">
    <property type="entry name" value="Aldose_1/G6P_1-epimerase"/>
</dbReference>
<comment type="caution">
    <text evidence="1">The sequence shown here is derived from an EMBL/GenBank/DDBJ whole genome shotgun (WGS) entry which is preliminary data.</text>
</comment>
<dbReference type="InterPro" id="IPR011013">
    <property type="entry name" value="Gal_mutarotase_sf_dom"/>
</dbReference>
<dbReference type="SUPFAM" id="SSF74650">
    <property type="entry name" value="Galactose mutarotase-like"/>
    <property type="match status" value="1"/>
</dbReference>
<dbReference type="Proteomes" id="UP000326169">
    <property type="component" value="Unassembled WGS sequence"/>
</dbReference>
<evidence type="ECO:0008006" key="3">
    <source>
        <dbReference type="Google" id="ProtNLM"/>
    </source>
</evidence>
<dbReference type="RefSeq" id="WP_006617662.1">
    <property type="nucleotide sequence ID" value="NZ_BIMW01000131.1"/>
</dbReference>
<keyword evidence="2" id="KW-1185">Reference proteome</keyword>
<dbReference type="PANTHER" id="PTHR11122:SF13">
    <property type="entry name" value="GLUCOSE-6-PHOSPHATE 1-EPIMERASE"/>
    <property type="match status" value="1"/>
</dbReference>
<protein>
    <recommendedName>
        <fullName evidence="3">Aldose 1-epimerase</fullName>
    </recommendedName>
</protein>
<sequence length="296" mass="33856">MFAIALNQKQYKTYTLCDHKAESILEVVPERGGLITRWSVKGEELLYMDEERFADPSLTVRGGIPILFPICGNLPDNSYTYQNREYGLKQHGFARDLPWTVRKQDQTNAASITVGLTSNDETRSLYPFDFELEFTYTLKGNGLEIFQRYTNLSGLVNSMPPESMPFSTGLHPYLWVPDKSQLRFHIPAMQYWDQPTESLQDFRGYFDPNVEEIDGIFGPLTGLGATMTDLSRNLRLCLNYSAAYSRVVFWTVRGKDYVCLEPWSAPRNAMNTGQLLTHLKPGTSFEMVVYLMATFL</sequence>
<reference evidence="1 2" key="1">
    <citation type="journal article" date="2019" name="J Genomics">
        <title>The Draft Genome of a Hydrogen-producing Cyanobacterium, Arthrospira platensis NIES-46.</title>
        <authorList>
            <person name="Suzuki S."/>
            <person name="Yamaguchi H."/>
            <person name="Kawachi M."/>
        </authorList>
    </citation>
    <scope>NUCLEOTIDE SEQUENCE [LARGE SCALE GENOMIC DNA]</scope>
    <source>
        <strain evidence="1 2">NIES-46</strain>
    </source>
</reference>
<evidence type="ECO:0000313" key="1">
    <source>
        <dbReference type="EMBL" id="GCE95460.1"/>
    </source>
</evidence>
<dbReference type="GeneID" id="301684307"/>
<dbReference type="Pfam" id="PF01263">
    <property type="entry name" value="Aldose_epim"/>
    <property type="match status" value="1"/>
</dbReference>
<organism evidence="1 2">
    <name type="scientific">Limnospira platensis NIES-46</name>
    <dbReference type="NCBI Taxonomy" id="1236695"/>
    <lineage>
        <taxon>Bacteria</taxon>
        <taxon>Bacillati</taxon>
        <taxon>Cyanobacteriota</taxon>
        <taxon>Cyanophyceae</taxon>
        <taxon>Oscillatoriophycideae</taxon>
        <taxon>Oscillatoriales</taxon>
        <taxon>Sirenicapillariaceae</taxon>
        <taxon>Limnospira</taxon>
    </lineage>
</organism>
<evidence type="ECO:0000313" key="2">
    <source>
        <dbReference type="Proteomes" id="UP000326169"/>
    </source>
</evidence>
<gene>
    <name evidence="1" type="ORF">NIES46_35240</name>
</gene>
<dbReference type="InterPro" id="IPR014718">
    <property type="entry name" value="GH-type_carb-bd"/>
</dbReference>
<dbReference type="Gene3D" id="2.70.98.10">
    <property type="match status" value="1"/>
</dbReference>
<accession>A0A5M3TBS8</accession>
<proteinExistence type="predicted"/>
<dbReference type="PANTHER" id="PTHR11122">
    <property type="entry name" value="APOSPORY-ASSOCIATED PROTEIN C-RELATED"/>
    <property type="match status" value="1"/>
</dbReference>
<name>A0A5M3TBS8_LIMPL</name>
<dbReference type="EMBL" id="BIMW01000131">
    <property type="protein sequence ID" value="GCE95460.1"/>
    <property type="molecule type" value="Genomic_DNA"/>
</dbReference>
<dbReference type="CDD" id="cd09025">
    <property type="entry name" value="Aldose_epim_Slr1438"/>
    <property type="match status" value="1"/>
</dbReference>